<dbReference type="InterPro" id="IPR001650">
    <property type="entry name" value="Helicase_C-like"/>
</dbReference>
<dbReference type="InterPro" id="IPR027417">
    <property type="entry name" value="P-loop_NTPase"/>
</dbReference>
<dbReference type="STRING" id="1344416.A0A138ZXM6"/>
<dbReference type="InterPro" id="IPR017907">
    <property type="entry name" value="Znf_RING_CS"/>
</dbReference>
<feature type="domain" description="Helicase C-terminal" evidence="7">
    <location>
        <begin position="280"/>
        <end position="390"/>
    </location>
</feature>
<dbReference type="Proteomes" id="UP000070544">
    <property type="component" value="Unassembled WGS sequence"/>
</dbReference>
<evidence type="ECO:0000256" key="2">
    <source>
        <dbReference type="ARBA" id="ARBA00022741"/>
    </source>
</evidence>
<keyword evidence="5" id="KW-0862">Zinc</keyword>
<dbReference type="GO" id="GO:0005634">
    <property type="term" value="C:nucleus"/>
    <property type="evidence" value="ECO:0007669"/>
    <property type="project" value="TreeGrafter"/>
</dbReference>
<keyword evidence="9" id="KW-1185">Reference proteome</keyword>
<dbReference type="InterPro" id="IPR050628">
    <property type="entry name" value="SNF2_RAD54_helicase_TF"/>
</dbReference>
<dbReference type="GO" id="GO:0006281">
    <property type="term" value="P:DNA repair"/>
    <property type="evidence" value="ECO:0007669"/>
    <property type="project" value="TreeGrafter"/>
</dbReference>
<evidence type="ECO:0000256" key="3">
    <source>
        <dbReference type="ARBA" id="ARBA00022771"/>
    </source>
</evidence>
<evidence type="ECO:0000313" key="9">
    <source>
        <dbReference type="Proteomes" id="UP000070544"/>
    </source>
</evidence>
<name>A0A138ZXM6_GONPJ</name>
<keyword evidence="3" id="KW-0863">Zinc-finger</keyword>
<evidence type="ECO:0000256" key="4">
    <source>
        <dbReference type="ARBA" id="ARBA00022801"/>
    </source>
</evidence>
<accession>A0A138ZXM6</accession>
<keyword evidence="2" id="KW-0547">Nucleotide-binding</keyword>
<proteinExistence type="predicted"/>
<gene>
    <name evidence="8" type="ORF">M427DRAFT_50045</name>
</gene>
<dbReference type="SUPFAM" id="SSF52540">
    <property type="entry name" value="P-loop containing nucleoside triphosphate hydrolases"/>
    <property type="match status" value="1"/>
</dbReference>
<reference evidence="8 9" key="1">
    <citation type="journal article" date="2015" name="Genome Biol. Evol.">
        <title>Phylogenomic analyses indicate that early fungi evolved digesting cell walls of algal ancestors of land plants.</title>
        <authorList>
            <person name="Chang Y."/>
            <person name="Wang S."/>
            <person name="Sekimoto S."/>
            <person name="Aerts A.L."/>
            <person name="Choi C."/>
            <person name="Clum A."/>
            <person name="LaButti K.M."/>
            <person name="Lindquist E.A."/>
            <person name="Yee Ngan C."/>
            <person name="Ohm R.A."/>
            <person name="Salamov A.A."/>
            <person name="Grigoriev I.V."/>
            <person name="Spatafora J.W."/>
            <person name="Berbee M.L."/>
        </authorList>
    </citation>
    <scope>NUCLEOTIDE SEQUENCE [LARGE SCALE GENOMIC DNA]</scope>
    <source>
        <strain evidence="8 9">JEL478</strain>
    </source>
</reference>
<dbReference type="GO" id="GO:0016787">
    <property type="term" value="F:hydrolase activity"/>
    <property type="evidence" value="ECO:0007669"/>
    <property type="project" value="UniProtKB-KW"/>
</dbReference>
<dbReference type="Pfam" id="PF00271">
    <property type="entry name" value="Helicase_C"/>
    <property type="match status" value="1"/>
</dbReference>
<keyword evidence="6" id="KW-0067">ATP-binding</keyword>
<keyword evidence="1" id="KW-0479">Metal-binding</keyword>
<dbReference type="PANTHER" id="PTHR45626">
    <property type="entry name" value="TRANSCRIPTION TERMINATION FACTOR 2-RELATED"/>
    <property type="match status" value="1"/>
</dbReference>
<dbReference type="AlphaFoldDB" id="A0A138ZXM6"/>
<evidence type="ECO:0000259" key="7">
    <source>
        <dbReference type="Pfam" id="PF00271"/>
    </source>
</evidence>
<dbReference type="EMBL" id="KQ965895">
    <property type="protein sequence ID" value="KXS09055.1"/>
    <property type="molecule type" value="Genomic_DNA"/>
</dbReference>
<evidence type="ECO:0000256" key="1">
    <source>
        <dbReference type="ARBA" id="ARBA00022723"/>
    </source>
</evidence>
<sequence length="406" mass="45333">MNYADVSELYTYLFKNDSQSNILTAIDILITTNTLYHSVAQIISGIGKSIHRVIIDEIDSVGMYTIEPIPADATWLVSASAHLTKEGFFKQFVQSTQNTIKCDPEFIAQSIKLPHLEQNNVRCSSIYAGVLRAFGIDPIDIYANNFTKYVFKHHRHSTGRKCMQEFSKALIEDHVTELQGVVAAIADAESAEEPDNGLITSLKERRSALANQIRKSLIRVQDRCALCLGDQPSVRTTCCSHALCARCAEPREICLLCAYSGQTFTPVQQSAILGVLRPDKVDEVCTILTQELSAQDPRILIFSDFYGLFLVIAPILESMNVKYKIVEGSVHEIETTLKDYKSGSFNVLLVDGHHYGAGMNLQMTSSIILFHFTSKRSQIIGRAQRLGRTGALRVYELRYPEEIRAA</sequence>
<dbReference type="GO" id="GO:0008094">
    <property type="term" value="F:ATP-dependent activity, acting on DNA"/>
    <property type="evidence" value="ECO:0007669"/>
    <property type="project" value="TreeGrafter"/>
</dbReference>
<evidence type="ECO:0000256" key="5">
    <source>
        <dbReference type="ARBA" id="ARBA00022833"/>
    </source>
</evidence>
<keyword evidence="4" id="KW-0378">Hydrolase</keyword>
<evidence type="ECO:0000313" key="8">
    <source>
        <dbReference type="EMBL" id="KXS09055.1"/>
    </source>
</evidence>
<organism evidence="8 9">
    <name type="scientific">Gonapodya prolifera (strain JEL478)</name>
    <name type="common">Monoblepharis prolifera</name>
    <dbReference type="NCBI Taxonomy" id="1344416"/>
    <lineage>
        <taxon>Eukaryota</taxon>
        <taxon>Fungi</taxon>
        <taxon>Fungi incertae sedis</taxon>
        <taxon>Chytridiomycota</taxon>
        <taxon>Chytridiomycota incertae sedis</taxon>
        <taxon>Monoblepharidomycetes</taxon>
        <taxon>Monoblepharidales</taxon>
        <taxon>Gonapodyaceae</taxon>
        <taxon>Gonapodya</taxon>
    </lineage>
</organism>
<dbReference type="GO" id="GO:0005524">
    <property type="term" value="F:ATP binding"/>
    <property type="evidence" value="ECO:0007669"/>
    <property type="project" value="UniProtKB-KW"/>
</dbReference>
<dbReference type="GO" id="GO:0008270">
    <property type="term" value="F:zinc ion binding"/>
    <property type="evidence" value="ECO:0007669"/>
    <property type="project" value="UniProtKB-KW"/>
</dbReference>
<evidence type="ECO:0000256" key="6">
    <source>
        <dbReference type="ARBA" id="ARBA00022840"/>
    </source>
</evidence>
<protein>
    <recommendedName>
        <fullName evidence="7">Helicase C-terminal domain-containing protein</fullName>
    </recommendedName>
</protein>
<dbReference type="PROSITE" id="PS00518">
    <property type="entry name" value="ZF_RING_1"/>
    <property type="match status" value="1"/>
</dbReference>
<dbReference type="Gene3D" id="3.40.50.300">
    <property type="entry name" value="P-loop containing nucleotide triphosphate hydrolases"/>
    <property type="match status" value="1"/>
</dbReference>